<evidence type="ECO:0000256" key="4">
    <source>
        <dbReference type="ARBA" id="ARBA00023224"/>
    </source>
</evidence>
<evidence type="ECO:0000256" key="1">
    <source>
        <dbReference type="ARBA" id="ARBA00022801"/>
    </source>
</evidence>
<dbReference type="EMBL" id="OA882199">
    <property type="protein sequence ID" value="CAD7273716.1"/>
    <property type="molecule type" value="Genomic_DNA"/>
</dbReference>
<keyword evidence="1 5" id="KW-0378">Hydrolase</keyword>
<dbReference type="Gene3D" id="2.30.29.240">
    <property type="match status" value="1"/>
</dbReference>
<dbReference type="CDD" id="cd08591">
    <property type="entry name" value="PI-PLCc_beta"/>
    <property type="match status" value="1"/>
</dbReference>
<feature type="binding site" evidence="7">
    <location>
        <position position="380"/>
    </location>
    <ligand>
        <name>Ca(2+)</name>
        <dbReference type="ChEBI" id="CHEBI:29108"/>
    </ligand>
</feature>
<dbReference type="FunFam" id="3.20.20.190:FF:000005">
    <property type="entry name" value="1-phosphatidylinositol 4,5-bisphosphate phosphodiesterase"/>
    <property type="match status" value="1"/>
</dbReference>
<dbReference type="SUPFAM" id="SSF47473">
    <property type="entry name" value="EF-hand"/>
    <property type="match status" value="1"/>
</dbReference>
<evidence type="ECO:0000256" key="7">
    <source>
        <dbReference type="PIRSR" id="PIRSR000956-2"/>
    </source>
</evidence>
<keyword evidence="7" id="KW-0106">Calcium</keyword>
<feature type="binding site" evidence="7">
    <location>
        <position position="431"/>
    </location>
    <ligand>
        <name>Ca(2+)</name>
        <dbReference type="ChEBI" id="CHEBI:29108"/>
    </ligand>
</feature>
<comment type="function">
    <text evidence="5">The production of the second messenger molecules diacylglycerol (DAG) and inositol 1,4,5-trisphosphate (IP3) is mediated by activated phosphatidylinositol-specific phospholipase C enzymes.</text>
</comment>
<dbReference type="EMBL" id="CAJPEX010000162">
    <property type="protein sequence ID" value="CAG0913868.1"/>
    <property type="molecule type" value="Genomic_DNA"/>
</dbReference>
<evidence type="ECO:0000256" key="3">
    <source>
        <dbReference type="ARBA" id="ARBA00023098"/>
    </source>
</evidence>
<feature type="active site" evidence="6">
    <location>
        <position position="350"/>
    </location>
</feature>
<accession>A0A7R9BFW0</accession>
<dbReference type="GO" id="GO:0046488">
    <property type="term" value="P:phosphatidylinositol metabolic process"/>
    <property type="evidence" value="ECO:0007669"/>
    <property type="project" value="TreeGrafter"/>
</dbReference>
<dbReference type="InterPro" id="IPR042531">
    <property type="entry name" value="PLC-beta_C_sf"/>
</dbReference>
<dbReference type="CDD" id="cd00275">
    <property type="entry name" value="C2_PLC_like"/>
    <property type="match status" value="1"/>
</dbReference>
<dbReference type="Pfam" id="PF00387">
    <property type="entry name" value="PI-PLC-Y"/>
    <property type="match status" value="1"/>
</dbReference>
<feature type="active site" evidence="6">
    <location>
        <position position="397"/>
    </location>
</feature>
<dbReference type="GO" id="GO:0048015">
    <property type="term" value="P:phosphatidylinositol-mediated signaling"/>
    <property type="evidence" value="ECO:0007669"/>
    <property type="project" value="TreeGrafter"/>
</dbReference>
<evidence type="ECO:0000256" key="6">
    <source>
        <dbReference type="PIRSR" id="PIRSR000956-1"/>
    </source>
</evidence>
<dbReference type="EC" id="3.1.4.11" evidence="5"/>
<dbReference type="Gene3D" id="3.20.20.190">
    <property type="entry name" value="Phosphatidylinositol (PI) phosphodiesterase"/>
    <property type="match status" value="1"/>
</dbReference>
<reference evidence="10" key="1">
    <citation type="submission" date="2020-11" db="EMBL/GenBank/DDBJ databases">
        <authorList>
            <person name="Tran Van P."/>
        </authorList>
    </citation>
    <scope>NUCLEOTIDE SEQUENCE</scope>
</reference>
<dbReference type="InterPro" id="IPR000909">
    <property type="entry name" value="PLipase_C_PInositol-sp_X_dom"/>
</dbReference>
<dbReference type="Pfam" id="PF17787">
    <property type="entry name" value="PH_14"/>
    <property type="match status" value="2"/>
</dbReference>
<dbReference type="InterPro" id="IPR011992">
    <property type="entry name" value="EF-hand-dom_pair"/>
</dbReference>
<dbReference type="SUPFAM" id="SSF51695">
    <property type="entry name" value="PLC-like phosphodiesterases"/>
    <property type="match status" value="1"/>
</dbReference>
<keyword evidence="4 5" id="KW-0807">Transducer</keyword>
<dbReference type="InterPro" id="IPR035892">
    <property type="entry name" value="C2_domain_sf"/>
</dbReference>
<dbReference type="AlphaFoldDB" id="A0A7R9BFW0"/>
<dbReference type="Gene3D" id="1.20.1230.10">
    <property type="entry name" value="Phospholipase C beta, distal C-terminal domain"/>
    <property type="match status" value="1"/>
</dbReference>
<dbReference type="SMART" id="SM00149">
    <property type="entry name" value="PLCYc"/>
    <property type="match status" value="1"/>
</dbReference>
<sequence length="1181" mass="135470">MTKKSDFSWQIPVAARLQTGDIFDRWLEDKDTAEYEQDCVVKVDEFGFFIYWKSEGRVCKTSFVCVRKLDVHDFSLMFSQEGQTIEMSQVSDIRIGSSPKDPRITSQLQSRFEDTDSQTIMVWYGPDLVNLTVQNFVAKNAETAKFWIDKLRVLTHNNKAANICPMWALRKHWMRLGMSTDPDGKISVKTIAKAFASGRTERLVYQALANMGLPSDKIDAIEPSEFTFEKFYEFYSKICPRNDIEELFREITKGVGENITAKQFVEFLNAKQRDPRLNEILYPLYDDVRAKEIICDYEEDEKLAGEGLLSKQGLIKYLMSDENAPVFLDRLEIYMDMDQSLAHYYISSSHNTYLIGRQFGGKSSVEMYRQVLLSGCRCVELDCWDGKGEDEEPIITHGKAMCTDILFKDVIQAIAETAFVTSEYPVILSFENHCCKSQQYKLAKYCETYLGDNLLKEPLSDNPLEKGIALPSPNQLKRKILIKNKRLEREVEKSELELFRKGQLTVNDEDEVKEDAKADPIPKEGDGMAVEVTPGTNYPKSTALVHPVLSSMVNYCHASKFQGFEDAERNDLHYRMSSFAENTGLGYLRSQAIEFVNYNKRQLSRIYPKGTRADSSNYLPQIFWNAGCQMVSLNFQTSDVPMQLNQGKFEYNGNCGYLLKPDFMRRPDRTFDPFAETPVDGVIAARCSVRVIAGQFLSDKSVGTYVEVDMYGLPTDTIRREFRTRMVPGNGLNPVYNEDPFVFRKVLCILCSFCFLVIAAWKMRNECDRNVILPDLAVLRFAVYDENSRLLGQRILPLDGLQAGYRHISLRTDANFPLSLAMLFCNIELQIYVPLGLEILMDALSDPRAFVSAQEKRVEQMRVLGIDEEDIRTKDIIMGKTGAVSTPSYPSGGTPMLPTPKVGNCEKKEFVKFDPISLTLLKEDKMYLKLLKKQQKEMDALKKKQSREKNNMMYGQQAAFDKVIKGCKNASRMAKLKLPSCKFKCKYSLRQTASNASSCSSLSGSLRLDEELACWDPGLDSTACSPALYRENPMDDRQVNGILGEQVQTWTAMSNQQIREEWKLRKVHFKQQEEVLTKLIEIAHENEMRMLDEKHEKEIKEMKARHVKKSLETSREIANDISYFLFRLFLAAHFLWCRVAHKKQMEEILTEVRNTKRGLPLLWPLKQYSKSLRKSNKSCSN</sequence>
<evidence type="ECO:0000256" key="8">
    <source>
        <dbReference type="RuleBase" id="RU361133"/>
    </source>
</evidence>
<feature type="domain" description="PI-PLC Y-box" evidence="9">
    <location>
        <begin position="549"/>
        <end position="665"/>
    </location>
</feature>
<comment type="catalytic activity">
    <reaction evidence="5 8">
        <text>a 1,2-diacyl-sn-glycero-3-phospho-(1D-myo-inositol-4,5-bisphosphate) + H2O = 1D-myo-inositol 1,4,5-trisphosphate + a 1,2-diacyl-sn-glycerol + H(+)</text>
        <dbReference type="Rhea" id="RHEA:33179"/>
        <dbReference type="ChEBI" id="CHEBI:15377"/>
        <dbReference type="ChEBI" id="CHEBI:15378"/>
        <dbReference type="ChEBI" id="CHEBI:17815"/>
        <dbReference type="ChEBI" id="CHEBI:58456"/>
        <dbReference type="ChEBI" id="CHEBI:203600"/>
        <dbReference type="EC" id="3.1.4.11"/>
    </reaction>
</comment>
<dbReference type="PANTHER" id="PTHR10336">
    <property type="entry name" value="PHOSPHOINOSITIDE-SPECIFIC PHOSPHOLIPASE C FAMILY PROTEIN"/>
    <property type="match status" value="1"/>
</dbReference>
<dbReference type="PANTHER" id="PTHR10336:SF36">
    <property type="entry name" value="1-PHOSPHATIDYLINOSITOL 4,5-BISPHOSPHATE PHOSPHODIESTERASE BETA-4"/>
    <property type="match status" value="1"/>
</dbReference>
<dbReference type="InterPro" id="IPR001192">
    <property type="entry name" value="PI-PLC_fam"/>
</dbReference>
<keyword evidence="7" id="KW-0479">Metal-binding</keyword>
<dbReference type="PROSITE" id="PS50008">
    <property type="entry name" value="PIPLC_Y_DOMAIN"/>
    <property type="match status" value="1"/>
</dbReference>
<dbReference type="InterPro" id="IPR037862">
    <property type="entry name" value="PLC-beta_PH"/>
</dbReference>
<dbReference type="GO" id="GO:0004435">
    <property type="term" value="F:phosphatidylinositol-4,5-bisphosphate phospholipase C activity"/>
    <property type="evidence" value="ECO:0007669"/>
    <property type="project" value="UniProtKB-UniRule"/>
</dbReference>
<dbReference type="Pfam" id="PF22631">
    <property type="entry name" value="PLCB1-4-like_EFh"/>
    <property type="match status" value="1"/>
</dbReference>
<dbReference type="InterPro" id="IPR017946">
    <property type="entry name" value="PLC-like_Pdiesterase_TIM-brl"/>
</dbReference>
<dbReference type="SMART" id="SM00148">
    <property type="entry name" value="PLCXc"/>
    <property type="match status" value="1"/>
</dbReference>
<keyword evidence="11" id="KW-1185">Reference proteome</keyword>
<dbReference type="Proteomes" id="UP000678499">
    <property type="component" value="Unassembled WGS sequence"/>
</dbReference>
<evidence type="ECO:0000313" key="11">
    <source>
        <dbReference type="Proteomes" id="UP000678499"/>
    </source>
</evidence>
<evidence type="ECO:0000256" key="2">
    <source>
        <dbReference type="ARBA" id="ARBA00022963"/>
    </source>
</evidence>
<gene>
    <name evidence="10" type="ORF">NMOB1V02_LOCUS1589</name>
</gene>
<protein>
    <recommendedName>
        <fullName evidence="5">1-phosphatidylinositol 4,5-bisphosphate phosphodiesterase</fullName>
        <ecNumber evidence="5">3.1.4.11</ecNumber>
    </recommendedName>
</protein>
<evidence type="ECO:0000313" key="10">
    <source>
        <dbReference type="EMBL" id="CAD7273716.1"/>
    </source>
</evidence>
<keyword evidence="2 5" id="KW-0442">Lipid degradation</keyword>
<dbReference type="Pfam" id="PF00388">
    <property type="entry name" value="PI-PLC-X"/>
    <property type="match status" value="1"/>
</dbReference>
<proteinExistence type="predicted"/>
<dbReference type="SUPFAM" id="SSF49562">
    <property type="entry name" value="C2 domain (Calcium/lipid-binding domain, CaLB)"/>
    <property type="match status" value="1"/>
</dbReference>
<name>A0A7R9BFW0_9CRUS</name>
<dbReference type="PROSITE" id="PS50007">
    <property type="entry name" value="PIPLC_X_DOMAIN"/>
    <property type="match status" value="1"/>
</dbReference>
<dbReference type="SUPFAM" id="SSF69989">
    <property type="entry name" value="C-terminal domain of PLC-beta"/>
    <property type="match status" value="1"/>
</dbReference>
<comment type="cofactor">
    <cofactor evidence="7">
        <name>Ca(2+)</name>
        <dbReference type="ChEBI" id="CHEBI:29108"/>
    </cofactor>
    <text evidence="7">Binds 1 Ca(2+) ion per subunit.</text>
</comment>
<dbReference type="InterPro" id="IPR053945">
    <property type="entry name" value="PLCB1-4-like_EFh"/>
</dbReference>
<dbReference type="InterPro" id="IPR001711">
    <property type="entry name" value="PLipase_C_Pinositol-sp_Y"/>
</dbReference>
<evidence type="ECO:0000259" key="9">
    <source>
        <dbReference type="PROSITE" id="PS50008"/>
    </source>
</evidence>
<dbReference type="PRINTS" id="PR00390">
    <property type="entry name" value="PHPHLIPASEC"/>
</dbReference>
<dbReference type="CDD" id="cd13361">
    <property type="entry name" value="PH_PLC_beta"/>
    <property type="match status" value="1"/>
</dbReference>
<keyword evidence="3 5" id="KW-0443">Lipid metabolism</keyword>
<dbReference type="OrthoDB" id="269822at2759"/>
<dbReference type="GO" id="GO:0016042">
    <property type="term" value="P:lipid catabolic process"/>
    <property type="evidence" value="ECO:0007669"/>
    <property type="project" value="UniProtKB-KW"/>
</dbReference>
<evidence type="ECO:0000256" key="5">
    <source>
        <dbReference type="PIRNR" id="PIRNR000956"/>
    </source>
</evidence>
<dbReference type="GO" id="GO:0005509">
    <property type="term" value="F:calcium ion binding"/>
    <property type="evidence" value="ECO:0007669"/>
    <property type="project" value="UniProtKB-UniRule"/>
</dbReference>
<dbReference type="Gene3D" id="1.10.238.10">
    <property type="entry name" value="EF-hand"/>
    <property type="match status" value="1"/>
</dbReference>
<dbReference type="SMART" id="SM00239">
    <property type="entry name" value="C2"/>
    <property type="match status" value="1"/>
</dbReference>
<dbReference type="PIRSF" id="PIRSF000956">
    <property type="entry name" value="PLC-beta"/>
    <property type="match status" value="1"/>
</dbReference>
<dbReference type="SUPFAM" id="SSF50729">
    <property type="entry name" value="PH domain-like"/>
    <property type="match status" value="1"/>
</dbReference>
<dbReference type="InterPro" id="IPR000008">
    <property type="entry name" value="C2_dom"/>
</dbReference>
<dbReference type="Gene3D" id="2.60.40.150">
    <property type="entry name" value="C2 domain"/>
    <property type="match status" value="1"/>
</dbReference>
<dbReference type="InterPro" id="IPR016280">
    <property type="entry name" value="PLC-beta"/>
</dbReference>
<organism evidence="10">
    <name type="scientific">Notodromas monacha</name>
    <dbReference type="NCBI Taxonomy" id="399045"/>
    <lineage>
        <taxon>Eukaryota</taxon>
        <taxon>Metazoa</taxon>
        <taxon>Ecdysozoa</taxon>
        <taxon>Arthropoda</taxon>
        <taxon>Crustacea</taxon>
        <taxon>Oligostraca</taxon>
        <taxon>Ostracoda</taxon>
        <taxon>Podocopa</taxon>
        <taxon>Podocopida</taxon>
        <taxon>Cypridocopina</taxon>
        <taxon>Cypridoidea</taxon>
        <taxon>Cyprididae</taxon>
        <taxon>Notodromas</taxon>
    </lineage>
</organism>
<feature type="binding site" evidence="7">
    <location>
        <position position="382"/>
    </location>
    <ligand>
        <name>Ca(2+)</name>
        <dbReference type="ChEBI" id="CHEBI:29108"/>
    </ligand>
</feature>
<feature type="binding site" evidence="7">
    <location>
        <position position="351"/>
    </location>
    <ligand>
        <name>Ca(2+)</name>
        <dbReference type="ChEBI" id="CHEBI:29108"/>
    </ligand>
</feature>
<dbReference type="GO" id="GO:0051209">
    <property type="term" value="P:release of sequestered calcium ion into cytosol"/>
    <property type="evidence" value="ECO:0007669"/>
    <property type="project" value="TreeGrafter"/>
</dbReference>